<dbReference type="InterPro" id="IPR025495">
    <property type="entry name" value="DUF4386"/>
</dbReference>
<keyword evidence="4" id="KW-1185">Reference proteome</keyword>
<dbReference type="EMBL" id="JBHUHP010000016">
    <property type="protein sequence ID" value="MFD2093130.1"/>
    <property type="molecule type" value="Genomic_DNA"/>
</dbReference>
<feature type="compositionally biased region" description="Pro residues" evidence="1">
    <location>
        <begin position="7"/>
        <end position="16"/>
    </location>
</feature>
<dbReference type="Proteomes" id="UP001597402">
    <property type="component" value="Unassembled WGS sequence"/>
</dbReference>
<dbReference type="RefSeq" id="WP_376878354.1">
    <property type="nucleotide sequence ID" value="NZ_JBHUHP010000016.1"/>
</dbReference>
<keyword evidence="2" id="KW-0812">Transmembrane</keyword>
<evidence type="ECO:0000256" key="2">
    <source>
        <dbReference type="SAM" id="Phobius"/>
    </source>
</evidence>
<feature type="transmembrane region" description="Helical" evidence="2">
    <location>
        <begin position="62"/>
        <end position="83"/>
    </location>
</feature>
<evidence type="ECO:0000256" key="1">
    <source>
        <dbReference type="SAM" id="MobiDB-lite"/>
    </source>
</evidence>
<organism evidence="3 4">
    <name type="scientific">Blastococcus deserti</name>
    <dbReference type="NCBI Taxonomy" id="2259033"/>
    <lineage>
        <taxon>Bacteria</taxon>
        <taxon>Bacillati</taxon>
        <taxon>Actinomycetota</taxon>
        <taxon>Actinomycetes</taxon>
        <taxon>Geodermatophilales</taxon>
        <taxon>Geodermatophilaceae</taxon>
        <taxon>Blastococcus</taxon>
    </lineage>
</organism>
<reference evidence="4" key="1">
    <citation type="journal article" date="2019" name="Int. J. Syst. Evol. Microbiol.">
        <title>The Global Catalogue of Microorganisms (GCM) 10K type strain sequencing project: providing services to taxonomists for standard genome sequencing and annotation.</title>
        <authorList>
            <consortium name="The Broad Institute Genomics Platform"/>
            <consortium name="The Broad Institute Genome Sequencing Center for Infectious Disease"/>
            <person name="Wu L."/>
            <person name="Ma J."/>
        </authorList>
    </citation>
    <scope>NUCLEOTIDE SEQUENCE [LARGE SCALE GENOMIC DNA]</scope>
    <source>
        <strain evidence="4">JCM 3338</strain>
    </source>
</reference>
<proteinExistence type="predicted"/>
<gene>
    <name evidence="3" type="ORF">ACFSHS_16305</name>
</gene>
<feature type="transmembrane region" description="Helical" evidence="2">
    <location>
        <begin position="208"/>
        <end position="229"/>
    </location>
</feature>
<dbReference type="Pfam" id="PF14329">
    <property type="entry name" value="DUF4386"/>
    <property type="match status" value="1"/>
</dbReference>
<keyword evidence="2" id="KW-0472">Membrane</keyword>
<evidence type="ECO:0000313" key="3">
    <source>
        <dbReference type="EMBL" id="MFD2093130.1"/>
    </source>
</evidence>
<name>A0ABW4XEN2_9ACTN</name>
<keyword evidence="2" id="KW-1133">Transmembrane helix</keyword>
<comment type="caution">
    <text evidence="3">The sequence shown here is derived from an EMBL/GenBank/DDBJ whole genome shotgun (WGS) entry which is preliminary data.</text>
</comment>
<feature type="region of interest" description="Disordered" evidence="1">
    <location>
        <begin position="1"/>
        <end position="20"/>
    </location>
</feature>
<accession>A0ABW4XEN2</accession>
<protein>
    <submittedName>
        <fullName evidence="3">DUF4386 domain-containing protein</fullName>
    </submittedName>
</protein>
<feature type="transmembrane region" description="Helical" evidence="2">
    <location>
        <begin position="95"/>
        <end position="119"/>
    </location>
</feature>
<feature type="transmembrane region" description="Helical" evidence="2">
    <location>
        <begin position="24"/>
        <end position="42"/>
    </location>
</feature>
<feature type="transmembrane region" description="Helical" evidence="2">
    <location>
        <begin position="149"/>
        <end position="171"/>
    </location>
</feature>
<feature type="transmembrane region" description="Helical" evidence="2">
    <location>
        <begin position="183"/>
        <end position="202"/>
    </location>
</feature>
<evidence type="ECO:0000313" key="4">
    <source>
        <dbReference type="Proteomes" id="UP001597402"/>
    </source>
</evidence>
<sequence length="255" mass="26488">MTATTPTAPPNTAPPDPMRRTSRAAGILYLVTFVSVPTLMVFEPVRDGAEFVLGTGSATAVLWGSFSELVVALAGIGTAVVLFPVTKRVSETAGLGFVTARVVEGSLIIVGVVSIHTLVSLRDDVARTADADQGSLVTTAHTLVATYDWTFLLSQSLMPVFNALCLGYVLYRSGLVPRILPTLGLVGAPLLLASDIAIFGVIDRVSPFAAVAFIPIAVWEFSLGVYLTVKGFRPSAVAALPPAVGAAAVPAPAIR</sequence>